<keyword evidence="3" id="KW-1185">Reference proteome</keyword>
<organism evidence="2 3">
    <name type="scientific">Aureibacter tunicatorum</name>
    <dbReference type="NCBI Taxonomy" id="866807"/>
    <lineage>
        <taxon>Bacteria</taxon>
        <taxon>Pseudomonadati</taxon>
        <taxon>Bacteroidota</taxon>
        <taxon>Cytophagia</taxon>
        <taxon>Cytophagales</taxon>
        <taxon>Persicobacteraceae</taxon>
        <taxon>Aureibacter</taxon>
    </lineage>
</organism>
<dbReference type="CDD" id="cd06259">
    <property type="entry name" value="YdcF-like"/>
    <property type="match status" value="1"/>
</dbReference>
<dbReference type="InterPro" id="IPR014729">
    <property type="entry name" value="Rossmann-like_a/b/a_fold"/>
</dbReference>
<sequence length="180" mass="20305">MLKLTINGVEIYKFSFRYSETKSDAAIVLGAGTTKGKVSPIFKERLNHSMYLLRKKSVNYIILTGGIDKNQKRSDSEIARDYLINNGILDKDILIEKHSKYTIENLIETKAIMDSLNLTSALVISDPLHMKRSIELAKNLKIKCQPSPTPSTMYRSFVPKAKSLIYETIFFSLGEATGHN</sequence>
<dbReference type="InterPro" id="IPR051599">
    <property type="entry name" value="Cell_Envelope_Assoc"/>
</dbReference>
<dbReference type="Gene3D" id="3.40.50.620">
    <property type="entry name" value="HUPs"/>
    <property type="match status" value="1"/>
</dbReference>
<evidence type="ECO:0000259" key="1">
    <source>
        <dbReference type="Pfam" id="PF02698"/>
    </source>
</evidence>
<dbReference type="PANTHER" id="PTHR30336">
    <property type="entry name" value="INNER MEMBRANE PROTEIN, PROBABLE PERMEASE"/>
    <property type="match status" value="1"/>
</dbReference>
<comment type="caution">
    <text evidence="2">The sequence shown here is derived from an EMBL/GenBank/DDBJ whole genome shotgun (WGS) entry which is preliminary data.</text>
</comment>
<feature type="domain" description="DUF218" evidence="1">
    <location>
        <begin position="24"/>
        <end position="164"/>
    </location>
</feature>
<dbReference type="InterPro" id="IPR003848">
    <property type="entry name" value="DUF218"/>
</dbReference>
<dbReference type="Pfam" id="PF02698">
    <property type="entry name" value="DUF218"/>
    <property type="match status" value="1"/>
</dbReference>
<evidence type="ECO:0000313" key="3">
    <source>
        <dbReference type="Proteomes" id="UP001185092"/>
    </source>
</evidence>
<reference evidence="2" key="1">
    <citation type="submission" date="2023-07" db="EMBL/GenBank/DDBJ databases">
        <title>Genomic Encyclopedia of Type Strains, Phase IV (KMG-IV): sequencing the most valuable type-strain genomes for metagenomic binning, comparative biology and taxonomic classification.</title>
        <authorList>
            <person name="Goeker M."/>
        </authorList>
    </citation>
    <scope>NUCLEOTIDE SEQUENCE</scope>
    <source>
        <strain evidence="2">DSM 26174</strain>
    </source>
</reference>
<name>A0AAE4BSM9_9BACT</name>
<evidence type="ECO:0000313" key="2">
    <source>
        <dbReference type="EMBL" id="MDR6241389.1"/>
    </source>
</evidence>
<dbReference type="RefSeq" id="WP_309942104.1">
    <property type="nucleotide sequence ID" value="NZ_AP025306.1"/>
</dbReference>
<gene>
    <name evidence="2" type="ORF">HNQ88_004476</name>
</gene>
<dbReference type="EMBL" id="JAVDQD010000008">
    <property type="protein sequence ID" value="MDR6241389.1"/>
    <property type="molecule type" value="Genomic_DNA"/>
</dbReference>
<dbReference type="AlphaFoldDB" id="A0AAE4BSM9"/>
<accession>A0AAE4BSM9</accession>
<dbReference type="GO" id="GO:0005886">
    <property type="term" value="C:plasma membrane"/>
    <property type="evidence" value="ECO:0007669"/>
    <property type="project" value="TreeGrafter"/>
</dbReference>
<dbReference type="PANTHER" id="PTHR30336:SF20">
    <property type="entry name" value="DUF218 DOMAIN-CONTAINING PROTEIN"/>
    <property type="match status" value="1"/>
</dbReference>
<dbReference type="Proteomes" id="UP001185092">
    <property type="component" value="Unassembled WGS sequence"/>
</dbReference>
<proteinExistence type="predicted"/>
<protein>
    <submittedName>
        <fullName evidence="2">Uncharacterized SAM-binding protein YcdF (DUF218 family)</fullName>
    </submittedName>
</protein>